<name>A0A8J3Y4U8_9ACTN</name>
<reference evidence="2" key="1">
    <citation type="submission" date="2021-01" db="EMBL/GenBank/DDBJ databases">
        <title>Whole genome shotgun sequence of Spirilliplanes yamanashiensis NBRC 15828.</title>
        <authorList>
            <person name="Komaki H."/>
            <person name="Tamura T."/>
        </authorList>
    </citation>
    <scope>NUCLEOTIDE SEQUENCE</scope>
    <source>
        <strain evidence="2">NBRC 15828</strain>
    </source>
</reference>
<keyword evidence="3" id="KW-1185">Reference proteome</keyword>
<dbReference type="Pfam" id="PF13460">
    <property type="entry name" value="NAD_binding_10"/>
    <property type="match status" value="1"/>
</dbReference>
<dbReference type="InterPro" id="IPR016040">
    <property type="entry name" value="NAD(P)-bd_dom"/>
</dbReference>
<dbReference type="PANTHER" id="PTHR43162:SF1">
    <property type="entry name" value="PRESTALK A DIFFERENTIATION PROTEIN A"/>
    <property type="match status" value="1"/>
</dbReference>
<feature type="domain" description="NAD(P)-binding" evidence="1">
    <location>
        <begin position="7"/>
        <end position="92"/>
    </location>
</feature>
<dbReference type="PANTHER" id="PTHR43162">
    <property type="match status" value="1"/>
</dbReference>
<dbReference type="Gene3D" id="3.40.50.720">
    <property type="entry name" value="NAD(P)-binding Rossmann-like Domain"/>
    <property type="match status" value="1"/>
</dbReference>
<protein>
    <submittedName>
        <fullName evidence="2">Nucleotide-diphosphate-sugar epimerase</fullName>
    </submittedName>
</protein>
<comment type="caution">
    <text evidence="2">The sequence shown here is derived from an EMBL/GenBank/DDBJ whole genome shotgun (WGS) entry which is preliminary data.</text>
</comment>
<dbReference type="RefSeq" id="WP_203936735.1">
    <property type="nucleotide sequence ID" value="NZ_BAAAGJ010000005.1"/>
</dbReference>
<proteinExistence type="predicted"/>
<dbReference type="AlphaFoldDB" id="A0A8J3Y4U8"/>
<dbReference type="InterPro" id="IPR051604">
    <property type="entry name" value="Ergot_Alk_Oxidoreductase"/>
</dbReference>
<evidence type="ECO:0000313" key="3">
    <source>
        <dbReference type="Proteomes" id="UP000652013"/>
    </source>
</evidence>
<dbReference type="Proteomes" id="UP000652013">
    <property type="component" value="Unassembled WGS sequence"/>
</dbReference>
<evidence type="ECO:0000313" key="2">
    <source>
        <dbReference type="EMBL" id="GIJ01405.1"/>
    </source>
</evidence>
<dbReference type="EMBL" id="BOOY01000004">
    <property type="protein sequence ID" value="GIJ01405.1"/>
    <property type="molecule type" value="Genomic_DNA"/>
</dbReference>
<accession>A0A8J3Y4U8</accession>
<evidence type="ECO:0000259" key="1">
    <source>
        <dbReference type="Pfam" id="PF13460"/>
    </source>
</evidence>
<dbReference type="InterPro" id="IPR036291">
    <property type="entry name" value="NAD(P)-bd_dom_sf"/>
</dbReference>
<sequence length="269" mass="28065">MTVLVTGATGSVGRLVVDALLAAGATDVRALTTDPARAALPPTVEIAHGSVARPSTLPAALDGVDRMYLAPYPRTVHRVARLARDAGVRHIVDLAGPKDGHWGEVEIGVEAAGTGWTHLEAGEFMANADLWAPQIRAGDTVRDGYGAAANAPIAMEDIAAAAATVLLDPTGHDHRAYDLTGPAAITREEKVHQIGAALGRTLTFVDLPHDEFVAQLTPVMGDYAAWYADGIRLLAAHPQAPTPDLATLLDRPATTFAAWAAANTALFQA</sequence>
<dbReference type="Gene3D" id="3.90.25.10">
    <property type="entry name" value="UDP-galactose 4-epimerase, domain 1"/>
    <property type="match status" value="1"/>
</dbReference>
<dbReference type="SUPFAM" id="SSF51735">
    <property type="entry name" value="NAD(P)-binding Rossmann-fold domains"/>
    <property type="match status" value="1"/>
</dbReference>
<organism evidence="2 3">
    <name type="scientific">Spirilliplanes yamanashiensis</name>
    <dbReference type="NCBI Taxonomy" id="42233"/>
    <lineage>
        <taxon>Bacteria</taxon>
        <taxon>Bacillati</taxon>
        <taxon>Actinomycetota</taxon>
        <taxon>Actinomycetes</taxon>
        <taxon>Micromonosporales</taxon>
        <taxon>Micromonosporaceae</taxon>
        <taxon>Spirilliplanes</taxon>
    </lineage>
</organism>
<gene>
    <name evidence="2" type="ORF">Sya03_07570</name>
</gene>